<dbReference type="PANTHER" id="PTHR11931">
    <property type="entry name" value="PHOSPHOGLYCERATE MUTASE"/>
    <property type="match status" value="1"/>
</dbReference>
<organism evidence="7 8">
    <name type="scientific">Algimonas porphyrae</name>
    <dbReference type="NCBI Taxonomy" id="1128113"/>
    <lineage>
        <taxon>Bacteria</taxon>
        <taxon>Pseudomonadati</taxon>
        <taxon>Pseudomonadota</taxon>
        <taxon>Alphaproteobacteria</taxon>
        <taxon>Maricaulales</taxon>
        <taxon>Robiginitomaculaceae</taxon>
        <taxon>Algimonas</taxon>
    </lineage>
</organism>
<feature type="binding site" evidence="5">
    <location>
        <position position="106"/>
    </location>
    <ligand>
        <name>substrate</name>
    </ligand>
</feature>
<dbReference type="PROSITE" id="PS00175">
    <property type="entry name" value="PG_MUTASE"/>
    <property type="match status" value="1"/>
</dbReference>
<name>A0ABQ5V4G1_9PROT</name>
<keyword evidence="2 5" id="KW-0312">Gluconeogenesis</keyword>
<dbReference type="CDD" id="cd07067">
    <property type="entry name" value="HP_PGM_like"/>
    <property type="match status" value="1"/>
</dbReference>
<evidence type="ECO:0000256" key="6">
    <source>
        <dbReference type="RuleBase" id="RU004512"/>
    </source>
</evidence>
<sequence length="250" mass="28117">MSEQMTDIRSKLVLVRHGQSIWNEQNRFTGWVDVDLTDRGVAEATKAGAMLAAEDIRFDVAFTSFQKRAIKTLWMTLEGIDQMHIPVTKAWQLNERHYGALSGLNKQETRDKHGDEQVHIWRRSFDVPPPQIDATHDYHPANDPKYAGYDPAILPGGESLKMTTERVLPYFNVQIRPFLDGGNNLIISAHGNSLRALMKDLFEVADADIPGFEFPTGNPLLMELGQGQKVLSARYLDADRAKDLPESGKS</sequence>
<feature type="binding site" evidence="5">
    <location>
        <begin position="122"/>
        <end position="123"/>
    </location>
    <ligand>
        <name>substrate</name>
    </ligand>
</feature>
<dbReference type="SMART" id="SM00855">
    <property type="entry name" value="PGAM"/>
    <property type="match status" value="1"/>
</dbReference>
<reference evidence="7" key="1">
    <citation type="journal article" date="2014" name="Int. J. Syst. Evol. Microbiol.">
        <title>Complete genome of a new Firmicutes species belonging to the dominant human colonic microbiota ('Ruminococcus bicirculans') reveals two chromosomes and a selective capacity to utilize plant glucans.</title>
        <authorList>
            <consortium name="NISC Comparative Sequencing Program"/>
            <person name="Wegmann U."/>
            <person name="Louis P."/>
            <person name="Goesmann A."/>
            <person name="Henrissat B."/>
            <person name="Duncan S.H."/>
            <person name="Flint H.J."/>
        </authorList>
    </citation>
    <scope>NUCLEOTIDE SEQUENCE</scope>
    <source>
        <strain evidence="7">NBRC 108216</strain>
    </source>
</reference>
<keyword evidence="3 5" id="KW-0324">Glycolysis</keyword>
<dbReference type="InterPro" id="IPR013078">
    <property type="entry name" value="His_Pase_superF_clade-1"/>
</dbReference>
<feature type="binding site" evidence="5">
    <location>
        <begin position="29"/>
        <end position="30"/>
    </location>
    <ligand>
        <name>substrate</name>
    </ligand>
</feature>
<evidence type="ECO:0000256" key="2">
    <source>
        <dbReference type="ARBA" id="ARBA00022432"/>
    </source>
</evidence>
<dbReference type="InterPro" id="IPR029033">
    <property type="entry name" value="His_PPase_superfam"/>
</dbReference>
<dbReference type="Proteomes" id="UP001161390">
    <property type="component" value="Unassembled WGS sequence"/>
</dbReference>
<comment type="caution">
    <text evidence="7">The sequence shown here is derived from an EMBL/GenBank/DDBJ whole genome shotgun (WGS) entry which is preliminary data.</text>
</comment>
<protein>
    <recommendedName>
        <fullName evidence="5 6">2,3-bisphosphoglycerate-dependent phosphoglycerate mutase</fullName>
        <shortName evidence="5">BPG-dependent PGAM</shortName>
        <shortName evidence="5">PGAM</shortName>
        <shortName evidence="5">Phosphoglyceromutase</shortName>
        <shortName evidence="5">dPGM</shortName>
        <ecNumber evidence="5 6">5.4.2.11</ecNumber>
    </recommendedName>
</protein>
<evidence type="ECO:0000256" key="3">
    <source>
        <dbReference type="ARBA" id="ARBA00023152"/>
    </source>
</evidence>
<comment type="pathway">
    <text evidence="5 6">Carbohydrate degradation; glycolysis; pyruvate from D-glyceraldehyde 3-phosphate: step 3/5.</text>
</comment>
<dbReference type="EC" id="5.4.2.11" evidence="5 6"/>
<dbReference type="HAMAP" id="MF_01039">
    <property type="entry name" value="PGAM_GpmA"/>
    <property type="match status" value="1"/>
</dbReference>
<dbReference type="RefSeq" id="WP_284373882.1">
    <property type="nucleotide sequence ID" value="NZ_BSNJ01000007.1"/>
</dbReference>
<feature type="binding site" evidence="5">
    <location>
        <position position="68"/>
    </location>
    <ligand>
        <name>substrate</name>
    </ligand>
</feature>
<evidence type="ECO:0000256" key="5">
    <source>
        <dbReference type="HAMAP-Rule" id="MF_01039"/>
    </source>
</evidence>
<dbReference type="SUPFAM" id="SSF53254">
    <property type="entry name" value="Phosphoglycerate mutase-like"/>
    <property type="match status" value="1"/>
</dbReference>
<dbReference type="InterPro" id="IPR005952">
    <property type="entry name" value="Phosphogly_mut1"/>
</dbReference>
<dbReference type="InterPro" id="IPR001345">
    <property type="entry name" value="PG/BPGM_mutase_AS"/>
</dbReference>
<keyword evidence="4 5" id="KW-0413">Isomerase</keyword>
<dbReference type="EMBL" id="BSNJ01000007">
    <property type="protein sequence ID" value="GLQ21872.1"/>
    <property type="molecule type" value="Genomic_DNA"/>
</dbReference>
<evidence type="ECO:0000313" key="7">
    <source>
        <dbReference type="EMBL" id="GLQ21872.1"/>
    </source>
</evidence>
<comment type="catalytic activity">
    <reaction evidence="5 6">
        <text>(2R)-2-phosphoglycerate = (2R)-3-phosphoglycerate</text>
        <dbReference type="Rhea" id="RHEA:15901"/>
        <dbReference type="ChEBI" id="CHEBI:58272"/>
        <dbReference type="ChEBI" id="CHEBI:58289"/>
        <dbReference type="EC" id="5.4.2.11"/>
    </reaction>
</comment>
<comment type="similarity">
    <text evidence="1 5">Belongs to the phosphoglycerate mutase family. BPG-dependent PGAM subfamily.</text>
</comment>
<feature type="active site" description="Tele-phosphohistidine intermediate" evidence="5">
    <location>
        <position position="17"/>
    </location>
</feature>
<evidence type="ECO:0000256" key="4">
    <source>
        <dbReference type="ARBA" id="ARBA00023235"/>
    </source>
</evidence>
<feature type="binding site" evidence="5">
    <location>
        <begin position="16"/>
        <end position="23"/>
    </location>
    <ligand>
        <name>substrate</name>
    </ligand>
</feature>
<dbReference type="Gene3D" id="3.40.50.1240">
    <property type="entry name" value="Phosphoglycerate mutase-like"/>
    <property type="match status" value="1"/>
</dbReference>
<comment type="function">
    <text evidence="5 6">Catalyzes the interconversion of 2-phosphoglycerate and 3-phosphoglycerate.</text>
</comment>
<evidence type="ECO:0000313" key="8">
    <source>
        <dbReference type="Proteomes" id="UP001161390"/>
    </source>
</evidence>
<accession>A0ABQ5V4G1</accession>
<feature type="binding site" evidence="5">
    <location>
        <begin position="95"/>
        <end position="98"/>
    </location>
    <ligand>
        <name>substrate</name>
    </ligand>
</feature>
<reference evidence="7" key="2">
    <citation type="submission" date="2023-01" db="EMBL/GenBank/DDBJ databases">
        <title>Draft genome sequence of Algimonas porphyrae strain NBRC 108216.</title>
        <authorList>
            <person name="Sun Q."/>
            <person name="Mori K."/>
        </authorList>
    </citation>
    <scope>NUCLEOTIDE SEQUENCE</scope>
    <source>
        <strain evidence="7">NBRC 108216</strain>
    </source>
</reference>
<feature type="site" description="Transition state stabilizer" evidence="5">
    <location>
        <position position="190"/>
    </location>
</feature>
<dbReference type="NCBIfam" id="NF010713">
    <property type="entry name" value="PRK14115.1"/>
    <property type="match status" value="1"/>
</dbReference>
<comment type="subunit">
    <text evidence="5">Homodimer.</text>
</comment>
<dbReference type="NCBIfam" id="TIGR01258">
    <property type="entry name" value="pgm_1"/>
    <property type="match status" value="1"/>
</dbReference>
<dbReference type="Pfam" id="PF00300">
    <property type="entry name" value="His_Phos_1"/>
    <property type="match status" value="1"/>
</dbReference>
<keyword evidence="8" id="KW-1185">Reference proteome</keyword>
<evidence type="ECO:0000256" key="1">
    <source>
        <dbReference type="ARBA" id="ARBA00006717"/>
    </source>
</evidence>
<gene>
    <name evidence="5 7" type="primary">gpmA</name>
    <name evidence="7" type="ORF">GCM10007854_28270</name>
</gene>
<feature type="binding site" evidence="5">
    <location>
        <begin position="191"/>
        <end position="192"/>
    </location>
    <ligand>
        <name>substrate</name>
    </ligand>
</feature>
<proteinExistence type="inferred from homology"/>
<feature type="active site" description="Proton donor/acceptor" evidence="5">
    <location>
        <position position="95"/>
    </location>
</feature>